<reference evidence="2 3" key="1">
    <citation type="submission" date="2016-10" db="EMBL/GenBank/DDBJ databases">
        <authorList>
            <person name="de Groot N.N."/>
        </authorList>
    </citation>
    <scope>NUCLEOTIDE SEQUENCE [LARGE SCALE GENOMIC DNA]</scope>
    <source>
        <strain evidence="2 3">CGMCC 1.11030</strain>
    </source>
</reference>
<protein>
    <submittedName>
        <fullName evidence="2">Uncharacterized membrane protein</fullName>
    </submittedName>
</protein>
<dbReference type="OrthoDB" id="9815686at2"/>
<evidence type="ECO:0000313" key="2">
    <source>
        <dbReference type="EMBL" id="SFH65759.1"/>
    </source>
</evidence>
<proteinExistence type="predicted"/>
<keyword evidence="1" id="KW-0812">Transmembrane</keyword>
<feature type="transmembrane region" description="Helical" evidence="1">
    <location>
        <begin position="101"/>
        <end position="120"/>
    </location>
</feature>
<organism evidence="2 3">
    <name type="scientific">Albimonas pacifica</name>
    <dbReference type="NCBI Taxonomy" id="1114924"/>
    <lineage>
        <taxon>Bacteria</taxon>
        <taxon>Pseudomonadati</taxon>
        <taxon>Pseudomonadota</taxon>
        <taxon>Alphaproteobacteria</taxon>
        <taxon>Rhodobacterales</taxon>
        <taxon>Paracoccaceae</taxon>
        <taxon>Albimonas</taxon>
    </lineage>
</organism>
<feature type="transmembrane region" description="Helical" evidence="1">
    <location>
        <begin position="13"/>
        <end position="32"/>
    </location>
</feature>
<dbReference type="EMBL" id="FOQH01000001">
    <property type="protein sequence ID" value="SFH65759.1"/>
    <property type="molecule type" value="Genomic_DNA"/>
</dbReference>
<dbReference type="AlphaFoldDB" id="A0A1I3BUW2"/>
<evidence type="ECO:0000256" key="1">
    <source>
        <dbReference type="SAM" id="Phobius"/>
    </source>
</evidence>
<dbReference type="RefSeq" id="WP_092857178.1">
    <property type="nucleotide sequence ID" value="NZ_FOQH01000001.1"/>
</dbReference>
<name>A0A1I3BUW2_9RHOB</name>
<sequence length="132" mass="14077">MTLDPLLAAASPIPSHAFAALAAAALGGAQLLRPKGGRGHRWIGWAFVALMAWTALSALFISSIRVWGPFSPIHLLIPTTLGALVYAVRAARRGNLRAHRWTMLSLYALALVLTGAFTLLPGRVMHAVLFGE</sequence>
<evidence type="ECO:0000313" key="3">
    <source>
        <dbReference type="Proteomes" id="UP000199377"/>
    </source>
</evidence>
<dbReference type="Proteomes" id="UP000199377">
    <property type="component" value="Unassembled WGS sequence"/>
</dbReference>
<gene>
    <name evidence="2" type="ORF">SAMN05216258_101341</name>
</gene>
<keyword evidence="3" id="KW-1185">Reference proteome</keyword>
<feature type="transmembrane region" description="Helical" evidence="1">
    <location>
        <begin position="44"/>
        <end position="64"/>
    </location>
</feature>
<dbReference type="InterPro" id="IPR018750">
    <property type="entry name" value="DUF2306_membrane"/>
</dbReference>
<accession>A0A1I3BUW2</accession>
<dbReference type="STRING" id="1114924.SAMN05216258_101341"/>
<keyword evidence="1" id="KW-1133">Transmembrane helix</keyword>
<dbReference type="Pfam" id="PF10067">
    <property type="entry name" value="DUF2306"/>
    <property type="match status" value="1"/>
</dbReference>
<feature type="transmembrane region" description="Helical" evidence="1">
    <location>
        <begin position="70"/>
        <end position="89"/>
    </location>
</feature>
<keyword evidence="1" id="KW-0472">Membrane</keyword>